<dbReference type="EMBL" id="LVWE01000005">
    <property type="protein sequence ID" value="OAD46042.1"/>
    <property type="molecule type" value="Genomic_DNA"/>
</dbReference>
<sequence length="96" mass="10953">MSSVLDKKRTPAFTAAIDVFSFLKFKIEISNLEDSFHLNKKFSILLSLPLLTRQILKCLLKNDFKGTFSKTSISFFSKTTITPFFILLYSNSFGTL</sequence>
<evidence type="ECO:0000313" key="1">
    <source>
        <dbReference type="EMBL" id="OAD46042.1"/>
    </source>
</evidence>
<dbReference type="Proteomes" id="UP000076923">
    <property type="component" value="Unassembled WGS sequence"/>
</dbReference>
<accession>A0A176TDT7</accession>
<protein>
    <submittedName>
        <fullName evidence="1">Uncharacterized protein</fullName>
    </submittedName>
</protein>
<reference evidence="1 2" key="1">
    <citation type="submission" date="2016-02" db="EMBL/GenBank/DDBJ databases">
        <title>Draft genome sequence of Polaribacter atrinae KACC17473.</title>
        <authorList>
            <person name="Shin S.-K."/>
            <person name="Yi H."/>
        </authorList>
    </citation>
    <scope>NUCLEOTIDE SEQUENCE [LARGE SCALE GENOMIC DNA]</scope>
    <source>
        <strain evidence="1 2">KACC 17473</strain>
    </source>
</reference>
<proteinExistence type="predicted"/>
<comment type="caution">
    <text evidence="1">The sequence shown here is derived from an EMBL/GenBank/DDBJ whole genome shotgun (WGS) entry which is preliminary data.</text>
</comment>
<evidence type="ECO:0000313" key="2">
    <source>
        <dbReference type="Proteomes" id="UP000076923"/>
    </source>
</evidence>
<name>A0A176TDT7_9FLAO</name>
<keyword evidence="2" id="KW-1185">Reference proteome</keyword>
<gene>
    <name evidence="1" type="ORF">LPB303_03755</name>
</gene>
<dbReference type="AlphaFoldDB" id="A0A176TDT7"/>
<organism evidence="1 2">
    <name type="scientific">Polaribacter atrinae</name>
    <dbReference type="NCBI Taxonomy" id="1333662"/>
    <lineage>
        <taxon>Bacteria</taxon>
        <taxon>Pseudomonadati</taxon>
        <taxon>Bacteroidota</taxon>
        <taxon>Flavobacteriia</taxon>
        <taxon>Flavobacteriales</taxon>
        <taxon>Flavobacteriaceae</taxon>
    </lineage>
</organism>